<dbReference type="Proteomes" id="UP000247409">
    <property type="component" value="Unassembled WGS sequence"/>
</dbReference>
<name>A0A2V3INM6_9FLOR</name>
<accession>A0A2V3INM6</accession>
<keyword evidence="3" id="KW-1185">Reference proteome</keyword>
<feature type="compositionally biased region" description="Basic residues" evidence="1">
    <location>
        <begin position="307"/>
        <end position="325"/>
    </location>
</feature>
<feature type="compositionally biased region" description="Polar residues" evidence="1">
    <location>
        <begin position="1"/>
        <end position="10"/>
    </location>
</feature>
<sequence>MSNRRNSFSKSFEGLILREKKSRPRKSVVERSSAQLHGRLVRASDHGLRPKTRPHSRKSTDRNKNQSKGRPSGKQVWPLSSDEASSADWNEVTQIESPLPSRNRRRSLRSARRSVPPSHGEETTQTTEDWTRSLVELRKHRIRSNPTLLNSATRKWLNEQHQALESASLPVLKKCMLAVASASYVFRHCRDDFRKSEYRGRYWSWCETFLRLIDYSISHGTDSLTQMDAQVPASLKSFVLNAHTQKENGTLSSQKEQMLIAVGIPLREGVLSEGKRHKSLLSISTDDQSSSADDDRDNMGGSALVARKTRRKLISRRSTRKRRRSPAAQSSFRPVRTRGRQSKPHSSAFDSGYSGVVDSENGRPSLLDWARHIVELRAYFEEGKGYEIPPDRPYLSIWMNAEMARSVAGTLPAICCCILRVTEVTDSVDDTVYISEECEKWCKSYVEYLDFALENGEFGHDIHKASSSVTDFMYDCRQNLIEYTLSEERSALLRAVDHKWLESKLLDLSIKRNQAKLGAAQRKQRETEDPIERVEETVLDSWTRYDTKQVDQRKLETQSKRKRPKIGKECQAMLSEMIKGFVGETIEGRKRTATEKKAEEWVSRTGANALNTYAQKWFRDLTSDLNE</sequence>
<evidence type="ECO:0000313" key="2">
    <source>
        <dbReference type="EMBL" id="PXF43657.1"/>
    </source>
</evidence>
<feature type="region of interest" description="Disordered" evidence="1">
    <location>
        <begin position="282"/>
        <end position="355"/>
    </location>
</feature>
<protein>
    <submittedName>
        <fullName evidence="2">Uncharacterized protein</fullName>
    </submittedName>
</protein>
<feature type="compositionally biased region" description="Polar residues" evidence="1">
    <location>
        <begin position="82"/>
        <end position="96"/>
    </location>
</feature>
<proteinExistence type="predicted"/>
<feature type="region of interest" description="Disordered" evidence="1">
    <location>
        <begin position="1"/>
        <end position="129"/>
    </location>
</feature>
<dbReference type="OrthoDB" id="5348at2759"/>
<reference evidence="2 3" key="1">
    <citation type="journal article" date="2018" name="Mol. Biol. Evol.">
        <title>Analysis of the draft genome of the red seaweed Gracilariopsis chorda provides insights into genome size evolution in Rhodophyta.</title>
        <authorList>
            <person name="Lee J."/>
            <person name="Yang E.C."/>
            <person name="Graf L."/>
            <person name="Yang J.H."/>
            <person name="Qiu H."/>
            <person name="Zel Zion U."/>
            <person name="Chan C.X."/>
            <person name="Stephens T.G."/>
            <person name="Weber A.P.M."/>
            <person name="Boo G.H."/>
            <person name="Boo S.M."/>
            <person name="Kim K.M."/>
            <person name="Shin Y."/>
            <person name="Jung M."/>
            <person name="Lee S.J."/>
            <person name="Yim H.S."/>
            <person name="Lee J.H."/>
            <person name="Bhattacharya D."/>
            <person name="Yoon H.S."/>
        </authorList>
    </citation>
    <scope>NUCLEOTIDE SEQUENCE [LARGE SCALE GENOMIC DNA]</scope>
    <source>
        <strain evidence="2 3">SKKU-2015</strain>
        <tissue evidence="2">Whole body</tissue>
    </source>
</reference>
<feature type="compositionally biased region" description="Low complexity" evidence="1">
    <location>
        <begin position="282"/>
        <end position="291"/>
    </location>
</feature>
<evidence type="ECO:0000313" key="3">
    <source>
        <dbReference type="Proteomes" id="UP000247409"/>
    </source>
</evidence>
<gene>
    <name evidence="2" type="ORF">BWQ96_06562</name>
</gene>
<comment type="caution">
    <text evidence="2">The sequence shown here is derived from an EMBL/GenBank/DDBJ whole genome shotgun (WGS) entry which is preliminary data.</text>
</comment>
<evidence type="ECO:0000256" key="1">
    <source>
        <dbReference type="SAM" id="MobiDB-lite"/>
    </source>
</evidence>
<feature type="compositionally biased region" description="Basic residues" evidence="1">
    <location>
        <begin position="102"/>
        <end position="112"/>
    </location>
</feature>
<organism evidence="2 3">
    <name type="scientific">Gracilariopsis chorda</name>
    <dbReference type="NCBI Taxonomy" id="448386"/>
    <lineage>
        <taxon>Eukaryota</taxon>
        <taxon>Rhodophyta</taxon>
        <taxon>Florideophyceae</taxon>
        <taxon>Rhodymeniophycidae</taxon>
        <taxon>Gracilariales</taxon>
        <taxon>Gracilariaceae</taxon>
        <taxon>Gracilariopsis</taxon>
    </lineage>
</organism>
<dbReference type="EMBL" id="NBIV01000115">
    <property type="protein sequence ID" value="PXF43657.1"/>
    <property type="molecule type" value="Genomic_DNA"/>
</dbReference>
<dbReference type="AlphaFoldDB" id="A0A2V3INM6"/>